<protein>
    <submittedName>
        <fullName evidence="1">Uncharacterized protein</fullName>
    </submittedName>
</protein>
<gene>
    <name evidence="1" type="ORF">Tco_0625306</name>
</gene>
<dbReference type="Proteomes" id="UP001151760">
    <property type="component" value="Unassembled WGS sequence"/>
</dbReference>
<reference evidence="1" key="2">
    <citation type="submission" date="2022-01" db="EMBL/GenBank/DDBJ databases">
        <authorList>
            <person name="Yamashiro T."/>
            <person name="Shiraishi A."/>
            <person name="Satake H."/>
            <person name="Nakayama K."/>
        </authorList>
    </citation>
    <scope>NUCLEOTIDE SEQUENCE</scope>
</reference>
<proteinExistence type="predicted"/>
<accession>A0ABQ4WGK0</accession>
<name>A0ABQ4WGK0_9ASTR</name>
<evidence type="ECO:0000313" key="2">
    <source>
        <dbReference type="Proteomes" id="UP001151760"/>
    </source>
</evidence>
<organism evidence="1 2">
    <name type="scientific">Tanacetum coccineum</name>
    <dbReference type="NCBI Taxonomy" id="301880"/>
    <lineage>
        <taxon>Eukaryota</taxon>
        <taxon>Viridiplantae</taxon>
        <taxon>Streptophyta</taxon>
        <taxon>Embryophyta</taxon>
        <taxon>Tracheophyta</taxon>
        <taxon>Spermatophyta</taxon>
        <taxon>Magnoliopsida</taxon>
        <taxon>eudicotyledons</taxon>
        <taxon>Gunneridae</taxon>
        <taxon>Pentapetalae</taxon>
        <taxon>asterids</taxon>
        <taxon>campanulids</taxon>
        <taxon>Asterales</taxon>
        <taxon>Asteraceae</taxon>
        <taxon>Asteroideae</taxon>
        <taxon>Anthemideae</taxon>
        <taxon>Anthemidinae</taxon>
        <taxon>Tanacetum</taxon>
    </lineage>
</organism>
<sequence>MAIRASYHLKADNKSFFHSNNAISLKIGQESNMSRENPQATTVFEEQLVPRANRLVIKKNNQYVASDSNITDTMLRFMSQPDTNKPYTKPPTINQILEFIKTLRYDEEPNAKITIVSKFIATRLRQPWRAILSVLNRSLTGKGTSWDTARLPILQIL</sequence>
<comment type="caution">
    <text evidence="1">The sequence shown here is derived from an EMBL/GenBank/DDBJ whole genome shotgun (WGS) entry which is preliminary data.</text>
</comment>
<reference evidence="1" key="1">
    <citation type="journal article" date="2022" name="Int. J. Mol. Sci.">
        <title>Draft Genome of Tanacetum Coccineum: Genomic Comparison of Closely Related Tanacetum-Family Plants.</title>
        <authorList>
            <person name="Yamashiro T."/>
            <person name="Shiraishi A."/>
            <person name="Nakayama K."/>
            <person name="Satake H."/>
        </authorList>
    </citation>
    <scope>NUCLEOTIDE SEQUENCE</scope>
</reference>
<keyword evidence="2" id="KW-1185">Reference proteome</keyword>
<dbReference type="EMBL" id="BQNB010008620">
    <property type="protein sequence ID" value="GJS51944.1"/>
    <property type="molecule type" value="Genomic_DNA"/>
</dbReference>
<evidence type="ECO:0000313" key="1">
    <source>
        <dbReference type="EMBL" id="GJS51944.1"/>
    </source>
</evidence>